<gene>
    <name evidence="2" type="ORF">Bca52824_023642</name>
    <name evidence="1" type="ORF">Bca52824_053615</name>
</gene>
<evidence type="ECO:0000313" key="1">
    <source>
        <dbReference type="EMBL" id="KAG2282395.1"/>
    </source>
</evidence>
<dbReference type="Proteomes" id="UP000886595">
    <property type="component" value="Unassembled WGS sequence"/>
</dbReference>
<protein>
    <submittedName>
        <fullName evidence="2">Uncharacterized protein</fullName>
    </submittedName>
</protein>
<comment type="caution">
    <text evidence="2">The sequence shown here is derived from an EMBL/GenBank/DDBJ whole genome shotgun (WGS) entry which is preliminary data.</text>
</comment>
<dbReference type="AlphaFoldDB" id="A0A8X8ATB4"/>
<proteinExistence type="predicted"/>
<dbReference type="EMBL" id="JAAMPC010000005">
    <property type="protein sequence ID" value="KAG2312085.1"/>
    <property type="molecule type" value="Genomic_DNA"/>
</dbReference>
<name>A0A8X8ATB4_BRACI</name>
<accession>A0A8X8ATB4</accession>
<sequence>MSSRSLNLKNIPWLSSRILSVIGPVSFRFASVKRVSRASSSSSPHADLISYVRASLDKLEGPSHHWLNRDNENKQLFKDKGTYVVLVGDLLNGTSNPSGFFEKLKLLQQSDQARITDDRTALAELIVKEYLTFPVLLSQIEFPKSSGEEVRYLVFRDFKSPLIYQELKHNLDTYNVLISGMFVKKRSEDMVVTGNQGFAKEILRSQSKSGSRLTRKLRL</sequence>
<evidence type="ECO:0000313" key="3">
    <source>
        <dbReference type="Proteomes" id="UP000886595"/>
    </source>
</evidence>
<evidence type="ECO:0000313" key="2">
    <source>
        <dbReference type="EMBL" id="KAG2312085.1"/>
    </source>
</evidence>
<dbReference type="OrthoDB" id="273823at2759"/>
<reference evidence="2 3" key="1">
    <citation type="submission" date="2020-02" db="EMBL/GenBank/DDBJ databases">
        <authorList>
            <person name="Ma Q."/>
            <person name="Huang Y."/>
            <person name="Song X."/>
            <person name="Pei D."/>
        </authorList>
    </citation>
    <scope>NUCLEOTIDE SEQUENCE [LARGE SCALE GENOMIC DNA]</scope>
    <source>
        <strain evidence="2">Sxm20200214</strain>
        <tissue evidence="2">Leaf</tissue>
    </source>
</reference>
<dbReference type="EMBL" id="JAAMPC010000011">
    <property type="protein sequence ID" value="KAG2282395.1"/>
    <property type="molecule type" value="Genomic_DNA"/>
</dbReference>
<keyword evidence="3" id="KW-1185">Reference proteome</keyword>
<organism evidence="2 3">
    <name type="scientific">Brassica carinata</name>
    <name type="common">Ethiopian mustard</name>
    <name type="synonym">Abyssinian cabbage</name>
    <dbReference type="NCBI Taxonomy" id="52824"/>
    <lineage>
        <taxon>Eukaryota</taxon>
        <taxon>Viridiplantae</taxon>
        <taxon>Streptophyta</taxon>
        <taxon>Embryophyta</taxon>
        <taxon>Tracheophyta</taxon>
        <taxon>Spermatophyta</taxon>
        <taxon>Magnoliopsida</taxon>
        <taxon>eudicotyledons</taxon>
        <taxon>Gunneridae</taxon>
        <taxon>Pentapetalae</taxon>
        <taxon>rosids</taxon>
        <taxon>malvids</taxon>
        <taxon>Brassicales</taxon>
        <taxon>Brassicaceae</taxon>
        <taxon>Brassiceae</taxon>
        <taxon>Brassica</taxon>
    </lineage>
</organism>